<gene>
    <name evidence="2" type="ORF">KP001_09835</name>
</gene>
<feature type="transmembrane region" description="Helical" evidence="1">
    <location>
        <begin position="35"/>
        <end position="53"/>
    </location>
</feature>
<organism evidence="2 3">
    <name type="scientific">Geomonas subterranea</name>
    <dbReference type="NCBI Taxonomy" id="2847989"/>
    <lineage>
        <taxon>Bacteria</taxon>
        <taxon>Pseudomonadati</taxon>
        <taxon>Thermodesulfobacteriota</taxon>
        <taxon>Desulfuromonadia</taxon>
        <taxon>Geobacterales</taxon>
        <taxon>Geobacteraceae</taxon>
        <taxon>Geomonas</taxon>
    </lineage>
</organism>
<reference evidence="2 3" key="1">
    <citation type="submission" date="2021-06" db="EMBL/GenBank/DDBJ databases">
        <title>Gemonas diversity in paddy soil.</title>
        <authorList>
            <person name="Liu G."/>
        </authorList>
    </citation>
    <scope>NUCLEOTIDE SEQUENCE [LARGE SCALE GENOMIC DNA]</scope>
    <source>
        <strain evidence="2 3">RG2</strain>
    </source>
</reference>
<keyword evidence="1" id="KW-0472">Membrane</keyword>
<evidence type="ECO:0000313" key="3">
    <source>
        <dbReference type="Proteomes" id="UP000683559"/>
    </source>
</evidence>
<proteinExistence type="predicted"/>
<dbReference type="Proteomes" id="UP000683559">
    <property type="component" value="Chromosome"/>
</dbReference>
<accession>A0ABX8LTH2</accession>
<evidence type="ECO:0000313" key="2">
    <source>
        <dbReference type="EMBL" id="QXE92790.1"/>
    </source>
</evidence>
<protein>
    <submittedName>
        <fullName evidence="2">Uncharacterized protein</fullName>
    </submittedName>
</protein>
<evidence type="ECO:0000256" key="1">
    <source>
        <dbReference type="SAM" id="Phobius"/>
    </source>
</evidence>
<keyword evidence="1" id="KW-0812">Transmembrane</keyword>
<sequence>MTQMRKNDPGSIVVIIITFILFVAAVFFKGVTHDLLLEAGVFLVSVKLIIMAYKNGTAFESVQRQLDEIKSLLTKQHK</sequence>
<keyword evidence="3" id="KW-1185">Reference proteome</keyword>
<dbReference type="EMBL" id="CP077683">
    <property type="protein sequence ID" value="QXE92790.1"/>
    <property type="molecule type" value="Genomic_DNA"/>
</dbReference>
<keyword evidence="1" id="KW-1133">Transmembrane helix</keyword>
<feature type="transmembrane region" description="Helical" evidence="1">
    <location>
        <begin position="12"/>
        <end position="29"/>
    </location>
</feature>
<name>A0ABX8LTH2_9BACT</name>